<accession>A0A934K1C3</accession>
<evidence type="ECO:0000256" key="1">
    <source>
        <dbReference type="SAM" id="Phobius"/>
    </source>
</evidence>
<dbReference type="Proteomes" id="UP000606991">
    <property type="component" value="Unassembled WGS sequence"/>
</dbReference>
<keyword evidence="1" id="KW-0472">Membrane</keyword>
<reference evidence="2 3" key="1">
    <citation type="submission" date="2020-10" db="EMBL/GenBank/DDBJ databases">
        <title>Ca. Dormibacterota MAGs.</title>
        <authorList>
            <person name="Montgomery K."/>
        </authorList>
    </citation>
    <scope>NUCLEOTIDE SEQUENCE [LARGE SCALE GENOMIC DNA]</scope>
    <source>
        <strain evidence="2">SC8812_S17_18</strain>
    </source>
</reference>
<dbReference type="AlphaFoldDB" id="A0A934K1C3"/>
<feature type="transmembrane region" description="Helical" evidence="1">
    <location>
        <begin position="21"/>
        <end position="41"/>
    </location>
</feature>
<sequence length="501" mass="53385">MSASPSYVFGPRDRRGFLLGLRGGQVAIASVGLLTALGLVMATGASLAALILVVVVLGVTATAVLFPVGGRGADEWLVGLVRFLGAGPREWRSPLPHSGRLLVRDHRGRALAVLPAQPAFPPVLNDCLLLSVAVPRGQLGVIHDRRRGTYTAVIRVRDRDDGSSSFGLLDNQTKASRMAGWGAALISLAQLGSPVQAVQLVVRTVPADAAGLAHYLSERRVADVRSPILRSYLSLLDDAVQVTQAQQVYIAVQIGAAQARRAIREAGGGDAGAGALLADQVDAFQRQLAGVDIGVDGALPPRLLARVLREAWDPAAAPLLQLDPAGLDPAGAGPLMTTRSWRSYGSDAGSQSVSWWVSDWPRSPVGADFLLPLLLGTEARMSFSLTLQPVDGIRARRDLEAAQTEHLADEQLRVRHGFRTSVDRQRQAAAVERREAELADGHADCRFSGHITVSAGSDEELQRACDEVTRKATAAGLDLRRMDGEHDLGFSYTLPLARGLW</sequence>
<feature type="transmembrane region" description="Helical" evidence="1">
    <location>
        <begin position="47"/>
        <end position="68"/>
    </location>
</feature>
<dbReference type="InterPro" id="IPR049978">
    <property type="entry name" value="SCO6880-like"/>
</dbReference>
<organism evidence="2 3">
    <name type="scientific">Candidatus Aeolococcus gillhamiae</name>
    <dbReference type="NCBI Taxonomy" id="3127015"/>
    <lineage>
        <taxon>Bacteria</taxon>
        <taxon>Bacillati</taxon>
        <taxon>Candidatus Dormiibacterota</taxon>
        <taxon>Candidatus Dormibacteria</taxon>
        <taxon>Candidatus Aeolococcales</taxon>
        <taxon>Candidatus Aeolococcaceae</taxon>
        <taxon>Candidatus Aeolococcus</taxon>
    </lineage>
</organism>
<dbReference type="EMBL" id="JAEKNS010000098">
    <property type="protein sequence ID" value="MBJ7595063.1"/>
    <property type="molecule type" value="Genomic_DNA"/>
</dbReference>
<keyword evidence="1" id="KW-0812">Transmembrane</keyword>
<proteinExistence type="predicted"/>
<dbReference type="RefSeq" id="WP_337311822.1">
    <property type="nucleotide sequence ID" value="NZ_JAEKNS010000098.1"/>
</dbReference>
<gene>
    <name evidence="2" type="ORF">JF886_09425</name>
</gene>
<keyword evidence="1" id="KW-1133">Transmembrane helix</keyword>
<evidence type="ECO:0000313" key="2">
    <source>
        <dbReference type="EMBL" id="MBJ7595063.1"/>
    </source>
</evidence>
<evidence type="ECO:0000313" key="3">
    <source>
        <dbReference type="Proteomes" id="UP000606991"/>
    </source>
</evidence>
<dbReference type="NCBIfam" id="NF042935">
    <property type="entry name" value="SCO6880_fam"/>
    <property type="match status" value="1"/>
</dbReference>
<protein>
    <recommendedName>
        <fullName evidence="4">PrgI family protein</fullName>
    </recommendedName>
</protein>
<comment type="caution">
    <text evidence="2">The sequence shown here is derived from an EMBL/GenBank/DDBJ whole genome shotgun (WGS) entry which is preliminary data.</text>
</comment>
<name>A0A934K1C3_9BACT</name>
<evidence type="ECO:0008006" key="4">
    <source>
        <dbReference type="Google" id="ProtNLM"/>
    </source>
</evidence>